<evidence type="ECO:0000313" key="6">
    <source>
        <dbReference type="Proteomes" id="UP000518300"/>
    </source>
</evidence>
<proteinExistence type="inferred from homology"/>
<dbReference type="GO" id="GO:0005886">
    <property type="term" value="C:plasma membrane"/>
    <property type="evidence" value="ECO:0007669"/>
    <property type="project" value="TreeGrafter"/>
</dbReference>
<evidence type="ECO:0000256" key="2">
    <source>
        <dbReference type="ARBA" id="ARBA00022741"/>
    </source>
</evidence>
<dbReference type="InterPro" id="IPR001482">
    <property type="entry name" value="T2SS/T4SS_dom"/>
</dbReference>
<dbReference type="PANTHER" id="PTHR30258">
    <property type="entry name" value="TYPE II SECRETION SYSTEM PROTEIN GSPE-RELATED"/>
    <property type="match status" value="1"/>
</dbReference>
<comment type="caution">
    <text evidence="5">The sequence shown here is derived from an EMBL/GenBank/DDBJ whole genome shotgun (WGS) entry which is preliminary data.</text>
</comment>
<evidence type="ECO:0000256" key="1">
    <source>
        <dbReference type="ARBA" id="ARBA00006611"/>
    </source>
</evidence>
<accession>A0A848LR31</accession>
<dbReference type="AlphaFoldDB" id="A0A848LR31"/>
<dbReference type="InterPro" id="IPR027417">
    <property type="entry name" value="P-loop_NTPase"/>
</dbReference>
<evidence type="ECO:0000259" key="4">
    <source>
        <dbReference type="Pfam" id="PF00437"/>
    </source>
</evidence>
<dbReference type="RefSeq" id="WP_169349246.1">
    <property type="nucleotide sequence ID" value="NZ_JABBJJ010000219.1"/>
</dbReference>
<dbReference type="Pfam" id="PF00437">
    <property type="entry name" value="T2SSE"/>
    <property type="match status" value="1"/>
</dbReference>
<gene>
    <name evidence="5" type="primary">tadA</name>
    <name evidence="5" type="ORF">HG543_34895</name>
</gene>
<protein>
    <submittedName>
        <fullName evidence="5">Flp pilus assembly complex ATPase component TadA</fullName>
    </submittedName>
</protein>
<reference evidence="5 6" key="1">
    <citation type="submission" date="2020-04" db="EMBL/GenBank/DDBJ databases">
        <title>Draft genome of Pyxidicoccus fallax type strain.</title>
        <authorList>
            <person name="Whitworth D.E."/>
        </authorList>
    </citation>
    <scope>NUCLEOTIDE SEQUENCE [LARGE SCALE GENOMIC DNA]</scope>
    <source>
        <strain evidence="5 6">DSM 14698</strain>
    </source>
</reference>
<dbReference type="Proteomes" id="UP000518300">
    <property type="component" value="Unassembled WGS sequence"/>
</dbReference>
<dbReference type="SUPFAM" id="SSF52540">
    <property type="entry name" value="P-loop containing nucleoside triphosphate hydrolases"/>
    <property type="match status" value="1"/>
</dbReference>
<dbReference type="GO" id="GO:0016887">
    <property type="term" value="F:ATP hydrolysis activity"/>
    <property type="evidence" value="ECO:0007669"/>
    <property type="project" value="TreeGrafter"/>
</dbReference>
<dbReference type="Gene3D" id="3.40.50.300">
    <property type="entry name" value="P-loop containing nucleotide triphosphate hydrolases"/>
    <property type="match status" value="1"/>
</dbReference>
<dbReference type="PANTHER" id="PTHR30258:SF2">
    <property type="entry name" value="COMG OPERON PROTEIN 1"/>
    <property type="match status" value="1"/>
</dbReference>
<feature type="domain" description="Bacterial type II secretion system protein E" evidence="4">
    <location>
        <begin position="118"/>
        <end position="307"/>
    </location>
</feature>
<organism evidence="5 6">
    <name type="scientific">Pyxidicoccus fallax</name>
    <dbReference type="NCBI Taxonomy" id="394095"/>
    <lineage>
        <taxon>Bacteria</taxon>
        <taxon>Pseudomonadati</taxon>
        <taxon>Myxococcota</taxon>
        <taxon>Myxococcia</taxon>
        <taxon>Myxococcales</taxon>
        <taxon>Cystobacterineae</taxon>
        <taxon>Myxococcaceae</taxon>
        <taxon>Pyxidicoccus</taxon>
    </lineage>
</organism>
<evidence type="ECO:0000313" key="5">
    <source>
        <dbReference type="EMBL" id="NMO20013.1"/>
    </source>
</evidence>
<dbReference type="EMBL" id="JABBJJ010000219">
    <property type="protein sequence ID" value="NMO20013.1"/>
    <property type="molecule type" value="Genomic_DNA"/>
</dbReference>
<comment type="similarity">
    <text evidence="1">Belongs to the GSP E family.</text>
</comment>
<keyword evidence="6" id="KW-1185">Reference proteome</keyword>
<dbReference type="GO" id="GO:0005524">
    <property type="term" value="F:ATP binding"/>
    <property type="evidence" value="ECO:0007669"/>
    <property type="project" value="UniProtKB-KW"/>
</dbReference>
<evidence type="ECO:0000256" key="3">
    <source>
        <dbReference type="ARBA" id="ARBA00022840"/>
    </source>
</evidence>
<keyword evidence="3" id="KW-0067">ATP-binding</keyword>
<name>A0A848LR31_9BACT</name>
<sequence>MSESPAPIAGVITRLLDALAEAGRRVPEPPPSPVTLDDGAAALFSIAGQAGATLFSVWAEEEETGGVASGISLFFSVPDEAGARGLLGTQREAVRVRSELDLYRPLGEAISSLANRGADSRRPERGGVPFPLGASDPDIDFRVHFADGALGTWVTAVARDRRTRAAFPSFRELPMSTEDAVSLDELFFELSALFNGQPVLFSGERGSGRTTTLHAAMEALPDNVRGLAVLDEPRALDSRIGMTRPGEAGMLGTLRAFLRQDPDVVLADEVRTPEELAFLLQSALTGHATLAVIEAPTPEAALARLREAMPELPVSAFIVHHTRDAKSGARTITLHR</sequence>
<keyword evidence="2" id="KW-0547">Nucleotide-binding</keyword>